<dbReference type="SUPFAM" id="SSF55729">
    <property type="entry name" value="Acyl-CoA N-acyltransferases (Nat)"/>
    <property type="match status" value="3"/>
</dbReference>
<proteinExistence type="predicted"/>
<keyword evidence="3" id="KW-1185">Reference proteome</keyword>
<dbReference type="InterPro" id="IPR000182">
    <property type="entry name" value="GNAT_dom"/>
</dbReference>
<dbReference type="InterPro" id="IPR016732">
    <property type="entry name" value="UCP018688"/>
</dbReference>
<dbReference type="Pfam" id="PF09924">
    <property type="entry name" value="LPG_synthase_C"/>
    <property type="match status" value="1"/>
</dbReference>
<dbReference type="PANTHER" id="PTHR41373:SF1">
    <property type="entry name" value="PHOSPHATIDYLGLYCEROL LYSYLTRANSFERASE C-TERMINAL DOMAIN-CONTAINING PROTEIN"/>
    <property type="match status" value="1"/>
</dbReference>
<dbReference type="AlphaFoldDB" id="A0A1H3ZRX8"/>
<name>A0A1H3ZRX8_9BACT</name>
<dbReference type="PROSITE" id="PS51186">
    <property type="entry name" value="GNAT"/>
    <property type="match status" value="1"/>
</dbReference>
<dbReference type="GO" id="GO:0016747">
    <property type="term" value="F:acyltransferase activity, transferring groups other than amino-acyl groups"/>
    <property type="evidence" value="ECO:0007669"/>
    <property type="project" value="InterPro"/>
</dbReference>
<gene>
    <name evidence="2" type="ORF">SAMN05444145_102322</name>
</gene>
<dbReference type="Gene3D" id="3.40.630.30">
    <property type="match status" value="2"/>
</dbReference>
<evidence type="ECO:0000313" key="3">
    <source>
        <dbReference type="Proteomes" id="UP000183253"/>
    </source>
</evidence>
<dbReference type="RefSeq" id="WP_010263036.1">
    <property type="nucleotide sequence ID" value="NZ_CAEG01000012.1"/>
</dbReference>
<dbReference type="Proteomes" id="UP000183253">
    <property type="component" value="Unassembled WGS sequence"/>
</dbReference>
<reference evidence="2 3" key="1">
    <citation type="submission" date="2016-10" db="EMBL/GenBank/DDBJ databases">
        <authorList>
            <person name="de Groot N.N."/>
        </authorList>
    </citation>
    <scope>NUCLEOTIDE SEQUENCE [LARGE SCALE GENOMIC DNA]</scope>
    <source>
        <strain evidence="2 3">DSM 25383</strain>
    </source>
</reference>
<evidence type="ECO:0000259" key="1">
    <source>
        <dbReference type="PROSITE" id="PS51186"/>
    </source>
</evidence>
<dbReference type="PANTHER" id="PTHR41373">
    <property type="entry name" value="DUF2156 DOMAIN-CONTAINING PROTEIN"/>
    <property type="match status" value="1"/>
</dbReference>
<organism evidence="2 3">
    <name type="scientific">Alistipes timonensis JC136</name>
    <dbReference type="NCBI Taxonomy" id="1033731"/>
    <lineage>
        <taxon>Bacteria</taxon>
        <taxon>Pseudomonadati</taxon>
        <taxon>Bacteroidota</taxon>
        <taxon>Bacteroidia</taxon>
        <taxon>Bacteroidales</taxon>
        <taxon>Rikenellaceae</taxon>
        <taxon>Alistipes</taxon>
    </lineage>
</organism>
<feature type="domain" description="N-acetyltransferase" evidence="1">
    <location>
        <begin position="295"/>
        <end position="446"/>
    </location>
</feature>
<dbReference type="EMBL" id="FNRI01000002">
    <property type="protein sequence ID" value="SEA26467.1"/>
    <property type="molecule type" value="Genomic_DNA"/>
</dbReference>
<evidence type="ECO:0000313" key="2">
    <source>
        <dbReference type="EMBL" id="SEA26467.1"/>
    </source>
</evidence>
<dbReference type="STRING" id="1033731.SAMN05444145_102322"/>
<sequence length="461" mass="52802">MIEFKPVRLEDRAVIERYTMPSGICNCDLAFANMYCWQAVFHSAWAEIDGFLVIRFQIDGGERIGYMQPVGTGDLGAIIPCLREDAHAHGQRLRIIGLTDEGREIIRRVHPCHFAFESDRALEDYVYNADDLRNLTGRRYQPKRNHINRFMSEYPDYRYEPLTPDRFEACMALERTWRREHEGHTSELCAEQRAMQRAFEHFEELGLIGGCIYVGERLAAFTYGSAVNDHTFDTHVEKASTEFDGAFTIINKLFAQHLPERFTLINREEDLGLEGLRQAKLSYHPAFLQHKFTAICLHPDELACKDLWMKSFGDDEQFADSFIMRYYSQGRMLTTEAEGRTTAMLHLVPFDTELGRTTYIYAVATDPAFRGRGLASQLMREAMQTVAERGDDAAFLIPTPGQEWLQGFYGRFGFEGAVPTEFISPDNFDFGTGDTATDLAMVWRRDASAPLPDTLTATYRK</sequence>
<dbReference type="CDD" id="cd04301">
    <property type="entry name" value="NAT_SF"/>
    <property type="match status" value="1"/>
</dbReference>
<dbReference type="InterPro" id="IPR024320">
    <property type="entry name" value="LPG_synthase_C"/>
</dbReference>
<dbReference type="OrthoDB" id="9765580at2"/>
<accession>A0A1H3ZRX8</accession>
<dbReference type="Pfam" id="PF13527">
    <property type="entry name" value="Acetyltransf_9"/>
    <property type="match status" value="1"/>
</dbReference>
<dbReference type="InterPro" id="IPR016181">
    <property type="entry name" value="Acyl_CoA_acyltransferase"/>
</dbReference>
<protein>
    <recommendedName>
        <fullName evidence="1">N-acetyltransferase domain-containing protein</fullName>
    </recommendedName>
</protein>